<dbReference type="PRINTS" id="PR00081">
    <property type="entry name" value="GDHRDH"/>
</dbReference>
<comment type="pathway">
    <text evidence="1">Cofactor biosynthesis; biotin biosynthesis.</text>
</comment>
<dbReference type="Gene3D" id="3.40.50.720">
    <property type="entry name" value="NAD(P)-binding Rossmann-like Domain"/>
    <property type="match status" value="1"/>
</dbReference>
<feature type="binding site" evidence="14">
    <location>
        <begin position="64"/>
        <end position="65"/>
    </location>
    <ligand>
        <name>NAD(+)</name>
        <dbReference type="ChEBI" id="CHEBI:57540"/>
    </ligand>
</feature>
<dbReference type="RefSeq" id="WP_074022289.1">
    <property type="nucleotide sequence ID" value="NZ_CAWNAG010000001.1"/>
</dbReference>
<feature type="site" description="Involved in acyl-ACP binding" evidence="15">
    <location>
        <position position="204"/>
    </location>
</feature>
<evidence type="ECO:0000256" key="15">
    <source>
        <dbReference type="PIRSR" id="PIRSR000094-4"/>
    </source>
</evidence>
<dbReference type="CDD" id="cd05372">
    <property type="entry name" value="ENR_SDR"/>
    <property type="match status" value="1"/>
</dbReference>
<dbReference type="GO" id="GO:0006633">
    <property type="term" value="P:fatty acid biosynthetic process"/>
    <property type="evidence" value="ECO:0007669"/>
    <property type="project" value="UniProtKB-UniPathway"/>
</dbReference>
<keyword evidence="7 11" id="KW-0520">NAD</keyword>
<dbReference type="Proteomes" id="UP000186268">
    <property type="component" value="Unassembled WGS sequence"/>
</dbReference>
<sequence>MGFMTGKRILITGVASKLSIAYGIAKAMHDQGAELAFTYQNDKLKPRVEEFAASLNSDIVLPCDVAEDESIDALFVELGKVWPKFDGFVHSIGYAPADQLDGDYVNAVNREGFKIAHDISAYSFVAMAKVCRNMLNPGSALLTLSYLGAERAIPNYNVMGLAKASLEANVRYMANAMGAEGVRVNGISAGPIRTLAASGIKDFRKMLAHCEAVTPIRRTVTTEDVGNAAAFLCSDLAGGISGEILHVDGGFSIAAMNELELKP</sequence>
<dbReference type="OrthoDB" id="9803628at2"/>
<feature type="binding site" evidence="13">
    <location>
        <position position="95"/>
    </location>
    <ligand>
        <name>substrate</name>
    </ligand>
</feature>
<dbReference type="InterPro" id="IPR002347">
    <property type="entry name" value="SDR_fam"/>
</dbReference>
<dbReference type="EC" id="1.3.1.9" evidence="11"/>
<dbReference type="PIRSF" id="PIRSF000094">
    <property type="entry name" value="Enoyl-ACP_rdct"/>
    <property type="match status" value="1"/>
</dbReference>
<evidence type="ECO:0000313" key="17">
    <source>
        <dbReference type="Proteomes" id="UP000186268"/>
    </source>
</evidence>
<comment type="caution">
    <text evidence="16">The sequence shown here is derived from an EMBL/GenBank/DDBJ whole genome shotgun (WGS) entry which is preliminary data.</text>
</comment>
<keyword evidence="8" id="KW-0443">Lipid metabolism</keyword>
<dbReference type="PANTHER" id="PTHR43159:SF2">
    <property type="entry name" value="ENOYL-[ACYL-CARRIER-PROTEIN] REDUCTASE [NADH], CHLOROPLASTIC"/>
    <property type="match status" value="1"/>
</dbReference>
<gene>
    <name evidence="16" type="ORF">Xedl_00299</name>
</gene>
<dbReference type="AlphaFoldDB" id="A0A1Q5TZZ8"/>
<dbReference type="InterPro" id="IPR014358">
    <property type="entry name" value="Enoyl-ACP_Rdtase_NADH"/>
</dbReference>
<evidence type="ECO:0000256" key="11">
    <source>
        <dbReference type="PIRNR" id="PIRNR000094"/>
    </source>
</evidence>
<organism evidence="16 17">
    <name type="scientific">Xenorhabdus eapokensis</name>
    <dbReference type="NCBI Taxonomy" id="1873482"/>
    <lineage>
        <taxon>Bacteria</taxon>
        <taxon>Pseudomonadati</taxon>
        <taxon>Pseudomonadota</taxon>
        <taxon>Gammaproteobacteria</taxon>
        <taxon>Enterobacterales</taxon>
        <taxon>Morganellaceae</taxon>
        <taxon>Xenorhabdus</taxon>
    </lineage>
</organism>
<dbReference type="EMBL" id="MKGQ01000001">
    <property type="protein sequence ID" value="OKP05807.1"/>
    <property type="molecule type" value="Genomic_DNA"/>
</dbReference>
<dbReference type="InterPro" id="IPR036291">
    <property type="entry name" value="NAD(P)-bd_dom_sf"/>
</dbReference>
<dbReference type="PANTHER" id="PTHR43159">
    <property type="entry name" value="ENOYL-[ACYL-CARRIER-PROTEIN] REDUCTASE"/>
    <property type="match status" value="1"/>
</dbReference>
<evidence type="ECO:0000256" key="7">
    <source>
        <dbReference type="ARBA" id="ARBA00023027"/>
    </source>
</evidence>
<reference evidence="16 17" key="1">
    <citation type="submission" date="2016-09" db="EMBL/GenBank/DDBJ databases">
        <title>Xenorhabdus thuongxuanensis sp. nov. and Xenorhabdus eapokensis sp. nov., isolated from Steinernema species.</title>
        <authorList>
            <person name="Kaempfer P."/>
            <person name="Tobias N.J."/>
            <person name="Phan Ke L."/>
            <person name="Bode H.B."/>
            <person name="Glaeser S.P."/>
        </authorList>
    </citation>
    <scope>NUCLEOTIDE SEQUENCE [LARGE SCALE GENOMIC DNA]</scope>
    <source>
        <strain evidence="16 17">DL20</strain>
    </source>
</reference>
<feature type="binding site" evidence="14">
    <location>
        <position position="40"/>
    </location>
    <ligand>
        <name>NAD(+)</name>
        <dbReference type="ChEBI" id="CHEBI:57540"/>
    </ligand>
</feature>
<evidence type="ECO:0000256" key="6">
    <source>
        <dbReference type="ARBA" id="ARBA00023002"/>
    </source>
</evidence>
<dbReference type="Pfam" id="PF13561">
    <property type="entry name" value="adh_short_C2"/>
    <property type="match status" value="1"/>
</dbReference>
<feature type="site" description="Involved in acyl-ACP binding" evidence="15">
    <location>
        <position position="201"/>
    </location>
</feature>
<protein>
    <recommendedName>
        <fullName evidence="11">Enoyl-[acyl-carrier-protein] reductase [NADH]</fullName>
        <ecNumber evidence="11">1.3.1.9</ecNumber>
    </recommendedName>
</protein>
<dbReference type="UniPathway" id="UPA00078"/>
<comment type="pathway">
    <text evidence="2">Lipid metabolism; fatty acid biosynthesis.</text>
</comment>
<dbReference type="GO" id="GO:0004318">
    <property type="term" value="F:enoyl-[acyl-carrier-protein] reductase (NADH) activity"/>
    <property type="evidence" value="ECO:0007669"/>
    <property type="project" value="UniProtKB-EC"/>
</dbReference>
<evidence type="ECO:0000256" key="14">
    <source>
        <dbReference type="PIRSR" id="PIRSR000094-3"/>
    </source>
</evidence>
<evidence type="ECO:0000256" key="13">
    <source>
        <dbReference type="PIRSR" id="PIRSR000094-2"/>
    </source>
</evidence>
<dbReference type="GO" id="GO:0009102">
    <property type="term" value="P:biotin biosynthetic process"/>
    <property type="evidence" value="ECO:0007669"/>
    <property type="project" value="UniProtKB-UniPathway"/>
</dbReference>
<evidence type="ECO:0000256" key="8">
    <source>
        <dbReference type="ARBA" id="ARBA00023098"/>
    </source>
</evidence>
<comment type="catalytic activity">
    <reaction evidence="11">
        <text>a 2,3-saturated acyl-[ACP] + NAD(+) = a (2E)-enoyl-[ACP] + NADH + H(+)</text>
        <dbReference type="Rhea" id="RHEA:10240"/>
        <dbReference type="Rhea" id="RHEA-COMP:9925"/>
        <dbReference type="Rhea" id="RHEA-COMP:9926"/>
        <dbReference type="ChEBI" id="CHEBI:15378"/>
        <dbReference type="ChEBI" id="CHEBI:57540"/>
        <dbReference type="ChEBI" id="CHEBI:57945"/>
        <dbReference type="ChEBI" id="CHEBI:78784"/>
        <dbReference type="ChEBI" id="CHEBI:78785"/>
        <dbReference type="EC" id="1.3.1.9"/>
    </reaction>
</comment>
<keyword evidence="17" id="KW-1185">Reference proteome</keyword>
<proteinExistence type="inferred from homology"/>
<evidence type="ECO:0000256" key="9">
    <source>
        <dbReference type="ARBA" id="ARBA00023160"/>
    </source>
</evidence>
<evidence type="ECO:0000256" key="2">
    <source>
        <dbReference type="ARBA" id="ARBA00005194"/>
    </source>
</evidence>
<evidence type="ECO:0000256" key="12">
    <source>
        <dbReference type="PIRSR" id="PIRSR000094-1"/>
    </source>
</evidence>
<feature type="binding site" evidence="14">
    <location>
        <begin position="192"/>
        <end position="196"/>
    </location>
    <ligand>
        <name>NAD(+)</name>
        <dbReference type="ChEBI" id="CHEBI:57540"/>
    </ligand>
</feature>
<evidence type="ECO:0000256" key="3">
    <source>
        <dbReference type="ARBA" id="ARBA00009233"/>
    </source>
</evidence>
<dbReference type="NCBIfam" id="NF005938">
    <property type="entry name" value="PRK07984.1"/>
    <property type="match status" value="1"/>
</dbReference>
<evidence type="ECO:0000256" key="1">
    <source>
        <dbReference type="ARBA" id="ARBA00004746"/>
    </source>
</evidence>
<dbReference type="SUPFAM" id="SSF51735">
    <property type="entry name" value="NAD(P)-binding Rossmann-fold domains"/>
    <property type="match status" value="1"/>
</dbReference>
<dbReference type="UniPathway" id="UPA00094"/>
<feature type="binding site" evidence="14">
    <location>
        <position position="13"/>
    </location>
    <ligand>
        <name>NAD(+)</name>
        <dbReference type="ChEBI" id="CHEBI:57540"/>
    </ligand>
</feature>
<evidence type="ECO:0000256" key="4">
    <source>
        <dbReference type="ARBA" id="ARBA00022516"/>
    </source>
</evidence>
<accession>A0A1Q5TZZ8</accession>
<feature type="active site" description="Proton acceptor" evidence="12">
    <location>
        <position position="156"/>
    </location>
</feature>
<dbReference type="FunFam" id="3.40.50.720:FF:000054">
    <property type="entry name" value="Enoyl-[acyl-carrier-protein] reductase [NADH]"/>
    <property type="match status" value="1"/>
</dbReference>
<feature type="active site" description="Proton acceptor" evidence="12">
    <location>
        <position position="146"/>
    </location>
</feature>
<keyword evidence="9 11" id="KW-0275">Fatty acid biosynthesis</keyword>
<name>A0A1Q5TZZ8_9GAMM</name>
<evidence type="ECO:0000256" key="10">
    <source>
        <dbReference type="ARBA" id="ARBA00025542"/>
    </source>
</evidence>
<evidence type="ECO:0000313" key="16">
    <source>
        <dbReference type="EMBL" id="OKP05807.1"/>
    </source>
</evidence>
<keyword evidence="5" id="KW-0276">Fatty acid metabolism</keyword>
<feature type="binding site" evidence="14">
    <location>
        <begin position="19"/>
        <end position="20"/>
    </location>
    <ligand>
        <name>NAD(+)</name>
        <dbReference type="ChEBI" id="CHEBI:57540"/>
    </ligand>
</feature>
<feature type="binding site" evidence="14">
    <location>
        <position position="92"/>
    </location>
    <ligand>
        <name>NAD(+)</name>
        <dbReference type="ChEBI" id="CHEBI:57540"/>
    </ligand>
</feature>
<evidence type="ECO:0000256" key="5">
    <source>
        <dbReference type="ARBA" id="ARBA00022832"/>
    </source>
</evidence>
<comment type="similarity">
    <text evidence="3 11">Belongs to the short-chain dehydrogenases/reductases (SDR) family. FabI subfamily.</text>
</comment>
<feature type="binding site" evidence="14">
    <location>
        <position position="163"/>
    </location>
    <ligand>
        <name>NAD(+)</name>
        <dbReference type="ChEBI" id="CHEBI:57540"/>
    </ligand>
</feature>
<feature type="site" description="Involved in acyl-ACP binding" evidence="15">
    <location>
        <position position="205"/>
    </location>
</feature>
<keyword evidence="6 11" id="KW-0560">Oxidoreductase</keyword>
<comment type="function">
    <text evidence="10">Catalyzes the reduction of a carbon-carbon double bond in an enoyl moiety that is covalently linked to an acyl carrier protein (ACP). Involved in the elongation cycle of fatty acid which are used in the lipid metabolism and in the biotin biosynthesis.</text>
</comment>
<dbReference type="STRING" id="1873482.Xedl_00299"/>
<keyword evidence="4 11" id="KW-0444">Lipid biosynthesis</keyword>